<comment type="similarity">
    <text evidence="2">Belongs to the bacterial ribosomal protein bL36 family.</text>
</comment>
<dbReference type="AlphaFoldDB" id="A0AAV2HF44"/>
<dbReference type="SUPFAM" id="SSF57840">
    <property type="entry name" value="Ribosomal protein L36"/>
    <property type="match status" value="1"/>
</dbReference>
<organism evidence="9 10">
    <name type="scientific">Lymnaea stagnalis</name>
    <name type="common">Great pond snail</name>
    <name type="synonym">Helix stagnalis</name>
    <dbReference type="NCBI Taxonomy" id="6523"/>
    <lineage>
        <taxon>Eukaryota</taxon>
        <taxon>Metazoa</taxon>
        <taxon>Spiralia</taxon>
        <taxon>Lophotrochozoa</taxon>
        <taxon>Mollusca</taxon>
        <taxon>Gastropoda</taxon>
        <taxon>Heterobranchia</taxon>
        <taxon>Euthyneura</taxon>
        <taxon>Panpulmonata</taxon>
        <taxon>Hygrophila</taxon>
        <taxon>Lymnaeoidea</taxon>
        <taxon>Lymnaeidae</taxon>
        <taxon>Lymnaea</taxon>
    </lineage>
</organism>
<keyword evidence="5" id="KW-0496">Mitochondrion</keyword>
<dbReference type="InterPro" id="IPR035977">
    <property type="entry name" value="Ribosomal_bL36_sp"/>
</dbReference>
<evidence type="ECO:0000256" key="5">
    <source>
        <dbReference type="ARBA" id="ARBA00023128"/>
    </source>
</evidence>
<dbReference type="Proteomes" id="UP001497497">
    <property type="component" value="Unassembled WGS sequence"/>
</dbReference>
<keyword evidence="4" id="KW-0689">Ribosomal protein</keyword>
<evidence type="ECO:0000256" key="2">
    <source>
        <dbReference type="ARBA" id="ARBA00007645"/>
    </source>
</evidence>
<gene>
    <name evidence="9" type="ORF">GSLYS_00004801001</name>
</gene>
<keyword evidence="3" id="KW-0809">Transit peptide</keyword>
<keyword evidence="6" id="KW-0687">Ribonucleoprotein</keyword>
<name>A0AAV2HF44_LYMST</name>
<evidence type="ECO:0000256" key="4">
    <source>
        <dbReference type="ARBA" id="ARBA00022980"/>
    </source>
</evidence>
<evidence type="ECO:0000256" key="1">
    <source>
        <dbReference type="ARBA" id="ARBA00004173"/>
    </source>
</evidence>
<dbReference type="GO" id="GO:0006412">
    <property type="term" value="P:translation"/>
    <property type="evidence" value="ECO:0007669"/>
    <property type="project" value="InterPro"/>
</dbReference>
<dbReference type="InterPro" id="IPR000473">
    <property type="entry name" value="Ribosomal_bL36"/>
</dbReference>
<comment type="caution">
    <text evidence="9">The sequence shown here is derived from an EMBL/GenBank/DDBJ whole genome shotgun (WGS) entry which is preliminary data.</text>
</comment>
<dbReference type="InterPro" id="IPR052143">
    <property type="entry name" value="Mitoribosomal_bL36m"/>
</dbReference>
<dbReference type="GO" id="GO:0005762">
    <property type="term" value="C:mitochondrial large ribosomal subunit"/>
    <property type="evidence" value="ECO:0007669"/>
    <property type="project" value="TreeGrafter"/>
</dbReference>
<dbReference type="EMBL" id="CAXITT010000073">
    <property type="protein sequence ID" value="CAL1530676.1"/>
    <property type="molecule type" value="Genomic_DNA"/>
</dbReference>
<evidence type="ECO:0000256" key="8">
    <source>
        <dbReference type="ARBA" id="ARBA00035411"/>
    </source>
</evidence>
<dbReference type="PANTHER" id="PTHR46909:SF1">
    <property type="entry name" value="LARGE RIBOSOMAL SUBUNIT PROTEIN BL36M"/>
    <property type="match status" value="1"/>
</dbReference>
<reference evidence="9 10" key="1">
    <citation type="submission" date="2024-04" db="EMBL/GenBank/DDBJ databases">
        <authorList>
            <consortium name="Genoscope - CEA"/>
            <person name="William W."/>
        </authorList>
    </citation>
    <scope>NUCLEOTIDE SEQUENCE [LARGE SCALE GENOMIC DNA]</scope>
</reference>
<keyword evidence="10" id="KW-1185">Reference proteome</keyword>
<sequence length="187" mass="21434">MRGLAFSKICTEFINISSEISRTLMTNRSMQSFHPSLMSFGASSFLPGSGKQMNSNKVSASSNDSSKYFSPLFKCGSFSAGPILGVSVGPSYTQIRGYQNVMRPRLICEGCYFVWRHGRKHVECSDFPRHKQTKKLSPRKIWKEDYTIGKIVKAMDWNRKIHRQFDRHVDRTVMSHNWLADKLGKEI</sequence>
<accession>A0AAV2HF44</accession>
<protein>
    <recommendedName>
        <fullName evidence="7">Large ribosomal subunit protein bL36m</fullName>
    </recommendedName>
    <alternativeName>
        <fullName evidence="8">39S ribosomal protein L36, mitochondrial</fullName>
    </alternativeName>
</protein>
<dbReference type="Pfam" id="PF00444">
    <property type="entry name" value="Ribosomal_L36"/>
    <property type="match status" value="1"/>
</dbReference>
<evidence type="ECO:0000313" key="10">
    <source>
        <dbReference type="Proteomes" id="UP001497497"/>
    </source>
</evidence>
<proteinExistence type="inferred from homology"/>
<evidence type="ECO:0000256" key="3">
    <source>
        <dbReference type="ARBA" id="ARBA00022946"/>
    </source>
</evidence>
<evidence type="ECO:0000256" key="7">
    <source>
        <dbReference type="ARBA" id="ARBA00035239"/>
    </source>
</evidence>
<comment type="subcellular location">
    <subcellularLocation>
        <location evidence="1">Mitochondrion</location>
    </subcellularLocation>
</comment>
<evidence type="ECO:0000313" key="9">
    <source>
        <dbReference type="EMBL" id="CAL1530676.1"/>
    </source>
</evidence>
<dbReference type="GO" id="GO:0003735">
    <property type="term" value="F:structural constituent of ribosome"/>
    <property type="evidence" value="ECO:0007669"/>
    <property type="project" value="InterPro"/>
</dbReference>
<dbReference type="PANTHER" id="PTHR46909">
    <property type="entry name" value="39S RIBOSOMAL PROTEIN L36, MITOCHONDRIAL"/>
    <property type="match status" value="1"/>
</dbReference>
<evidence type="ECO:0000256" key="6">
    <source>
        <dbReference type="ARBA" id="ARBA00023274"/>
    </source>
</evidence>